<dbReference type="InterPro" id="IPR041489">
    <property type="entry name" value="PDZ_6"/>
</dbReference>
<keyword evidence="1 4" id="KW-0479">Metal-binding</keyword>
<dbReference type="InterPro" id="IPR001781">
    <property type="entry name" value="Znf_LIM"/>
</dbReference>
<feature type="region of interest" description="Disordered" evidence="5">
    <location>
        <begin position="811"/>
        <end position="917"/>
    </location>
</feature>
<dbReference type="FunFam" id="2.10.110.10:FF:000041">
    <property type="entry name" value="LIM and calponin homology domains 1"/>
    <property type="match status" value="1"/>
</dbReference>
<dbReference type="InterPro" id="IPR036034">
    <property type="entry name" value="PDZ_sf"/>
</dbReference>
<dbReference type="PROSITE" id="PS50106">
    <property type="entry name" value="PDZ"/>
    <property type="match status" value="1"/>
</dbReference>
<dbReference type="Gene3D" id="2.10.110.10">
    <property type="entry name" value="Cysteine Rich Protein"/>
    <property type="match status" value="1"/>
</dbReference>
<feature type="compositionally biased region" description="Gly residues" evidence="5">
    <location>
        <begin position="848"/>
        <end position="864"/>
    </location>
</feature>
<sequence>MAADSNKDSLHYRRSLVIEPKTTTQFNQFLPTKDKPAAYVPAPLRKKRAERHEDSRRSWASPMYTEEDGTFTRSKSMTDLAVDQAALKQVCQEELQKIREQVKENEDQWQDDLTKWKNRRKSVNSDIVKKKEEREQIEQTTESSGGGSGGFLRSIRSPTPPSVPHPREEDPVPTTATDRAYSPFRGDMSNSSDRPSGSGSDITNNTTTIGRTSNYNRYVPTPSERRAPTPSERAPSPALRYTSAAKMEETSNTTTTPSFLPKLPEPRRPWAGKVAEEVTTSTGGGSLYKLQPLYNSVAMEQKPVPPSVSRVSASLPRSYMKSDSARLTSVITPRPFGSQSTCIASLPRAYTVSTVVYCNITTPSSFVCVCSCLLHQDCSLYADMRISLNQKPNSSRDFGFQTEWDSTGAHVTSIQPGSPAELCQLQVGDEVLAVSGHRVAEMSYGEWKSSTEQALQQGSLTMDIRRHGRNNWDRDLPSLPCKSHKTINLTSMNHHPTLIGSPNTATVNSTTSLAFTSQGSIETTKEIAIQQIIAMSLFRQMPVPSIAPSNHWSWDLEEERRRQEKWQKEQERLLQVKHCSGEEPKHNFLVVNRGTNSGFGFIPLLSIPQEPSSKSLSLPCPLRQPILPWEDQEEERRRRRREEEEAQRRQEEEKRRMEDEQRWQEERMRTEERDLRLQKERKREEQKEEERRQRKDEELRWQRRKEEEREEERRHQEAANQQHMENARMQEQHSHLLTPSSPIGSRLYLLTPSPLLSHWSTVTSSGGLDEASWRNGQQSQSQAELERQQILQEMKKKTQLTTDNSWIRQCTTTSKDPTASLISRGESLDNLDTAPRSSWRSSWSTSSIGGGGGGNSGSGVGGRPGSATLPSSLSMSSLRGPGGSNPSSWSQCSPSPSPTPPSGLEIESRPSSQQRSRSVSGKKVCTFCDTVLGKGAAMIIESLGLCYHLTCFKCIDCKSDLGGSEAGAEVRIRSRQLYCNSCYVRFKTGQPTSM</sequence>
<dbReference type="Gene3D" id="2.30.42.10">
    <property type="match status" value="1"/>
</dbReference>
<dbReference type="Ensembl" id="ENSOKIT00005125758.1">
    <property type="protein sequence ID" value="ENSOKIP00005117635.1"/>
    <property type="gene ID" value="ENSOKIG00005050859.1"/>
</dbReference>
<feature type="compositionally biased region" description="Basic and acidic residues" evidence="5">
    <location>
        <begin position="127"/>
        <end position="137"/>
    </location>
</feature>
<dbReference type="Pfam" id="PF17820">
    <property type="entry name" value="PDZ_6"/>
    <property type="match status" value="1"/>
</dbReference>
<feature type="domain" description="PDZ" evidence="7">
    <location>
        <begin position="385"/>
        <end position="446"/>
    </location>
</feature>
<gene>
    <name evidence="8" type="primary">lmo7</name>
</gene>
<dbReference type="GO" id="GO:0023051">
    <property type="term" value="P:regulation of signaling"/>
    <property type="evidence" value="ECO:0007669"/>
    <property type="project" value="InterPro"/>
</dbReference>
<dbReference type="GO" id="GO:0046872">
    <property type="term" value="F:metal ion binding"/>
    <property type="evidence" value="ECO:0007669"/>
    <property type="project" value="UniProtKB-KW"/>
</dbReference>
<dbReference type="PANTHER" id="PTHR46767">
    <property type="entry name" value="LIM DOMAIN ONLY PROTEIN 7"/>
    <property type="match status" value="1"/>
</dbReference>
<feature type="compositionally biased region" description="Basic and acidic residues" evidence="5">
    <location>
        <begin position="641"/>
        <end position="717"/>
    </location>
</feature>
<feature type="compositionally biased region" description="Basic and acidic residues" evidence="5">
    <location>
        <begin position="725"/>
        <end position="734"/>
    </location>
</feature>
<reference evidence="8" key="2">
    <citation type="submission" date="2025-09" db="UniProtKB">
        <authorList>
            <consortium name="Ensembl"/>
        </authorList>
    </citation>
    <scope>IDENTIFICATION</scope>
</reference>
<name>A0A8C7LN70_ONCKI</name>
<evidence type="ECO:0000256" key="2">
    <source>
        <dbReference type="ARBA" id="ARBA00022833"/>
    </source>
</evidence>
<organism evidence="8 9">
    <name type="scientific">Oncorhynchus kisutch</name>
    <name type="common">Coho salmon</name>
    <name type="synonym">Salmo kisutch</name>
    <dbReference type="NCBI Taxonomy" id="8019"/>
    <lineage>
        <taxon>Eukaryota</taxon>
        <taxon>Metazoa</taxon>
        <taxon>Chordata</taxon>
        <taxon>Craniata</taxon>
        <taxon>Vertebrata</taxon>
        <taxon>Euteleostomi</taxon>
        <taxon>Actinopterygii</taxon>
        <taxon>Neopterygii</taxon>
        <taxon>Teleostei</taxon>
        <taxon>Protacanthopterygii</taxon>
        <taxon>Salmoniformes</taxon>
        <taxon>Salmonidae</taxon>
        <taxon>Salmoninae</taxon>
        <taxon>Oncorhynchus</taxon>
    </lineage>
</organism>
<feature type="region of interest" description="Disordered" evidence="5">
    <location>
        <begin position="631"/>
        <end position="739"/>
    </location>
</feature>
<evidence type="ECO:0000259" key="6">
    <source>
        <dbReference type="PROSITE" id="PS50023"/>
    </source>
</evidence>
<feature type="compositionally biased region" description="Polar residues" evidence="5">
    <location>
        <begin position="202"/>
        <end position="216"/>
    </location>
</feature>
<evidence type="ECO:0000256" key="1">
    <source>
        <dbReference type="ARBA" id="ARBA00022723"/>
    </source>
</evidence>
<dbReference type="SMART" id="SM00132">
    <property type="entry name" value="LIM"/>
    <property type="match status" value="1"/>
</dbReference>
<dbReference type="GO" id="GO:0030155">
    <property type="term" value="P:regulation of cell adhesion"/>
    <property type="evidence" value="ECO:0007669"/>
    <property type="project" value="InterPro"/>
</dbReference>
<feature type="region of interest" description="Disordered" evidence="5">
    <location>
        <begin position="763"/>
        <end position="785"/>
    </location>
</feature>
<evidence type="ECO:0000313" key="9">
    <source>
        <dbReference type="Proteomes" id="UP000694557"/>
    </source>
</evidence>
<dbReference type="SMART" id="SM00228">
    <property type="entry name" value="PDZ"/>
    <property type="match status" value="1"/>
</dbReference>
<feature type="region of interest" description="Disordered" evidence="5">
    <location>
        <begin position="33"/>
        <end position="61"/>
    </location>
</feature>
<feature type="domain" description="LIM zinc-binding" evidence="6">
    <location>
        <begin position="923"/>
        <end position="989"/>
    </location>
</feature>
<keyword evidence="9" id="KW-1185">Reference proteome</keyword>
<keyword evidence="3 4" id="KW-0440">LIM domain</keyword>
<feature type="region of interest" description="Disordered" evidence="5">
    <location>
        <begin position="101"/>
        <end position="267"/>
    </location>
</feature>
<dbReference type="Proteomes" id="UP000694557">
    <property type="component" value="Unassembled WGS sequence"/>
</dbReference>
<feature type="compositionally biased region" description="Low complexity" evidence="5">
    <location>
        <begin position="837"/>
        <end position="847"/>
    </location>
</feature>
<dbReference type="PANTHER" id="PTHR46767:SF1">
    <property type="entry name" value="LIM DOMAIN ONLY PROTEIN 7"/>
    <property type="match status" value="1"/>
</dbReference>
<protein>
    <recommendedName>
        <fullName evidence="10">LIM domain 7a</fullName>
    </recommendedName>
</protein>
<dbReference type="InterPro" id="IPR001478">
    <property type="entry name" value="PDZ"/>
</dbReference>
<dbReference type="GeneTree" id="ENSGT00950000183159"/>
<feature type="compositionally biased region" description="Low complexity" evidence="5">
    <location>
        <begin position="189"/>
        <end position="201"/>
    </location>
</feature>
<evidence type="ECO:0000259" key="7">
    <source>
        <dbReference type="PROSITE" id="PS50106"/>
    </source>
</evidence>
<dbReference type="InterPro" id="IPR031865">
    <property type="entry name" value="DUF4757"/>
</dbReference>
<dbReference type="Pfam" id="PF15949">
    <property type="entry name" value="DUF4757"/>
    <property type="match status" value="1"/>
</dbReference>
<evidence type="ECO:0000313" key="8">
    <source>
        <dbReference type="Ensembl" id="ENSOKIP00005117635.1"/>
    </source>
</evidence>
<feature type="compositionally biased region" description="Polar residues" evidence="5">
    <location>
        <begin position="774"/>
        <end position="783"/>
    </location>
</feature>
<dbReference type="PROSITE" id="PS50023">
    <property type="entry name" value="LIM_DOMAIN_2"/>
    <property type="match status" value="1"/>
</dbReference>
<proteinExistence type="predicted"/>
<keyword evidence="2 4" id="KW-0862">Zinc</keyword>
<dbReference type="InterPro" id="IPR029978">
    <property type="entry name" value="LMO-7"/>
</dbReference>
<accession>A0A8C7LN70</accession>
<evidence type="ECO:0000256" key="4">
    <source>
        <dbReference type="PROSITE-ProRule" id="PRU00125"/>
    </source>
</evidence>
<dbReference type="SUPFAM" id="SSF50156">
    <property type="entry name" value="PDZ domain-like"/>
    <property type="match status" value="1"/>
</dbReference>
<dbReference type="CDD" id="cd08368">
    <property type="entry name" value="LIM"/>
    <property type="match status" value="1"/>
</dbReference>
<dbReference type="AlphaFoldDB" id="A0A8C7LN70"/>
<dbReference type="PROSITE" id="PS00478">
    <property type="entry name" value="LIM_DOMAIN_1"/>
    <property type="match status" value="1"/>
</dbReference>
<reference evidence="8" key="1">
    <citation type="submission" date="2025-08" db="UniProtKB">
        <authorList>
            <consortium name="Ensembl"/>
        </authorList>
    </citation>
    <scope>IDENTIFICATION</scope>
</reference>
<feature type="compositionally biased region" description="Low complexity" evidence="5">
    <location>
        <begin position="865"/>
        <end position="894"/>
    </location>
</feature>
<evidence type="ECO:0008006" key="10">
    <source>
        <dbReference type="Google" id="ProtNLM"/>
    </source>
</evidence>
<evidence type="ECO:0000256" key="5">
    <source>
        <dbReference type="SAM" id="MobiDB-lite"/>
    </source>
</evidence>
<dbReference type="Pfam" id="PF00412">
    <property type="entry name" value="LIM"/>
    <property type="match status" value="1"/>
</dbReference>
<feature type="compositionally biased region" description="Polar residues" evidence="5">
    <location>
        <begin position="811"/>
        <end position="821"/>
    </location>
</feature>
<evidence type="ECO:0000256" key="3">
    <source>
        <dbReference type="ARBA" id="ARBA00023038"/>
    </source>
</evidence>